<accession>A0A0B7MF15</accession>
<proteinExistence type="inferred from homology"/>
<dbReference type="Pfam" id="PF00589">
    <property type="entry name" value="Phage_integrase"/>
    <property type="match status" value="1"/>
</dbReference>
<evidence type="ECO:0000259" key="8">
    <source>
        <dbReference type="PROSITE" id="PS51900"/>
    </source>
</evidence>
<dbReference type="InterPro" id="IPR004107">
    <property type="entry name" value="Integrase_SAM-like_N"/>
</dbReference>
<dbReference type="PROSITE" id="PS51898">
    <property type="entry name" value="TYR_RECOMBINASE"/>
    <property type="match status" value="1"/>
</dbReference>
<keyword evidence="4 6" id="KW-0238">DNA-binding</keyword>
<comment type="similarity">
    <text evidence="2">Belongs to the 'phage' integrase family.</text>
</comment>
<dbReference type="GO" id="GO:0003677">
    <property type="term" value="F:DNA binding"/>
    <property type="evidence" value="ECO:0007669"/>
    <property type="project" value="UniProtKB-UniRule"/>
</dbReference>
<keyword evidence="10" id="KW-1185">Reference proteome</keyword>
<organism evidence="9 10">
    <name type="scientific">Syntrophaceticus schinkii</name>
    <dbReference type="NCBI Taxonomy" id="499207"/>
    <lineage>
        <taxon>Bacteria</taxon>
        <taxon>Bacillati</taxon>
        <taxon>Bacillota</taxon>
        <taxon>Clostridia</taxon>
        <taxon>Thermoanaerobacterales</taxon>
        <taxon>Thermoanaerobacterales Family III. Incertae Sedis</taxon>
        <taxon>Syntrophaceticus</taxon>
    </lineage>
</organism>
<dbReference type="PANTHER" id="PTHR30349:SF41">
    <property type="entry name" value="INTEGRASE_RECOMBINASE PROTEIN MJ0367-RELATED"/>
    <property type="match status" value="1"/>
</dbReference>
<evidence type="ECO:0000256" key="5">
    <source>
        <dbReference type="ARBA" id="ARBA00023172"/>
    </source>
</evidence>
<evidence type="ECO:0000313" key="9">
    <source>
        <dbReference type="EMBL" id="CEO89189.1"/>
    </source>
</evidence>
<evidence type="ECO:0000259" key="7">
    <source>
        <dbReference type="PROSITE" id="PS51898"/>
    </source>
</evidence>
<dbReference type="EMBL" id="CDRZ01000237">
    <property type="protein sequence ID" value="CEO89189.1"/>
    <property type="molecule type" value="Genomic_DNA"/>
</dbReference>
<evidence type="ECO:0000256" key="3">
    <source>
        <dbReference type="ARBA" id="ARBA00022908"/>
    </source>
</evidence>
<evidence type="ECO:0000256" key="1">
    <source>
        <dbReference type="ARBA" id="ARBA00003283"/>
    </source>
</evidence>
<dbReference type="GO" id="GO:0015074">
    <property type="term" value="P:DNA integration"/>
    <property type="evidence" value="ECO:0007669"/>
    <property type="project" value="InterPro"/>
</dbReference>
<feature type="domain" description="Core-binding (CB)" evidence="8">
    <location>
        <begin position="20"/>
        <end position="113"/>
    </location>
</feature>
<comment type="function">
    <text evidence="1">Site-specific tyrosine recombinase, which acts by catalyzing the cutting and rejoining of the recombining DNA molecules.</text>
</comment>
<evidence type="ECO:0000256" key="4">
    <source>
        <dbReference type="ARBA" id="ARBA00023125"/>
    </source>
</evidence>
<gene>
    <name evidence="9" type="ORF">SSCH_400005</name>
</gene>
<keyword evidence="5" id="KW-0233">DNA recombination</keyword>
<keyword evidence="3" id="KW-0229">DNA integration</keyword>
<evidence type="ECO:0000256" key="2">
    <source>
        <dbReference type="ARBA" id="ARBA00008857"/>
    </source>
</evidence>
<name>A0A0B7MF15_9FIRM</name>
<protein>
    <submittedName>
        <fullName evidence="9">Integrase family protein</fullName>
    </submittedName>
</protein>
<feature type="domain" description="Tyr recombinase" evidence="7">
    <location>
        <begin position="137"/>
        <end position="284"/>
    </location>
</feature>
<sequence length="284" mass="33194">MAQVFRLDSGGEIMKKLKGETLFRLIHEYLTVYLPNQRCCSPNTIKSYRETLNQLFDFITLEKDIPLKDVTFETINSHMITDYLDWLEKERHCSISTRNQRLAGLRSFFKYAGRMDLTVMIFQQDLEKVPFKQTGSKTVDFMTEQALKVVLAQPDTNTKKGIRNLFFMILMYDTGARTREILDLRVRNFRADSKTPCVHLTGKGNKKRIVPVMAKTVEHFHNYAKLYHPDKDSEEYLFYTVRNSILQQMSDDNVARFVKKYGKAAKEICTEVPGNLHPHLFRSQ</sequence>
<dbReference type="InterPro" id="IPR013762">
    <property type="entry name" value="Integrase-like_cat_sf"/>
</dbReference>
<evidence type="ECO:0000313" key="10">
    <source>
        <dbReference type="Proteomes" id="UP000046155"/>
    </source>
</evidence>
<dbReference type="InterPro" id="IPR050090">
    <property type="entry name" value="Tyrosine_recombinase_XerCD"/>
</dbReference>
<dbReference type="Pfam" id="PF02899">
    <property type="entry name" value="Phage_int_SAM_1"/>
    <property type="match status" value="1"/>
</dbReference>
<dbReference type="InterPro" id="IPR011010">
    <property type="entry name" value="DNA_brk_join_enz"/>
</dbReference>
<dbReference type="PROSITE" id="PS51900">
    <property type="entry name" value="CB"/>
    <property type="match status" value="1"/>
</dbReference>
<evidence type="ECO:0000256" key="6">
    <source>
        <dbReference type="PROSITE-ProRule" id="PRU01248"/>
    </source>
</evidence>
<dbReference type="Gene3D" id="1.10.443.10">
    <property type="entry name" value="Intergrase catalytic core"/>
    <property type="match status" value="1"/>
</dbReference>
<reference evidence="10" key="1">
    <citation type="submission" date="2015-01" db="EMBL/GenBank/DDBJ databases">
        <authorList>
            <person name="Manzoor Shahid"/>
            <person name="Zubair Saima"/>
        </authorList>
    </citation>
    <scope>NUCLEOTIDE SEQUENCE [LARGE SCALE GENOMIC DNA]</scope>
    <source>
        <strain evidence="10">Sp3</strain>
    </source>
</reference>
<dbReference type="InterPro" id="IPR010998">
    <property type="entry name" value="Integrase_recombinase_N"/>
</dbReference>
<dbReference type="Proteomes" id="UP000046155">
    <property type="component" value="Unassembled WGS sequence"/>
</dbReference>
<dbReference type="PANTHER" id="PTHR30349">
    <property type="entry name" value="PHAGE INTEGRASE-RELATED"/>
    <property type="match status" value="1"/>
</dbReference>
<dbReference type="GO" id="GO:0006310">
    <property type="term" value="P:DNA recombination"/>
    <property type="evidence" value="ECO:0007669"/>
    <property type="project" value="UniProtKB-KW"/>
</dbReference>
<dbReference type="SUPFAM" id="SSF56349">
    <property type="entry name" value="DNA breaking-rejoining enzymes"/>
    <property type="match status" value="1"/>
</dbReference>
<dbReference type="Gene3D" id="1.10.150.130">
    <property type="match status" value="1"/>
</dbReference>
<dbReference type="InterPro" id="IPR002104">
    <property type="entry name" value="Integrase_catalytic"/>
</dbReference>
<dbReference type="InterPro" id="IPR044068">
    <property type="entry name" value="CB"/>
</dbReference>
<dbReference type="AlphaFoldDB" id="A0A0B7MF15"/>